<dbReference type="Pfam" id="PF10774">
    <property type="entry name" value="DUF4226"/>
    <property type="match status" value="1"/>
</dbReference>
<sequence>MPQQIGPSAAALEALRAALATQRASAAQADRVLTDVLAAAHAAAVAGAQRLDAVAAEIDAGVANPTGFAADTALGAREFQKFLIAKQREILAVVTEAHQFDATQRDRVEALRAAYSATGGG</sequence>
<dbReference type="AlphaFoldDB" id="A0A1S1MFX8"/>
<dbReference type="InterPro" id="IPR019710">
    <property type="entry name" value="DUF4226"/>
</dbReference>
<gene>
    <name evidence="1" type="ORF">BKN37_27075</name>
</gene>
<evidence type="ECO:0000313" key="1">
    <source>
        <dbReference type="EMBL" id="OHU81767.1"/>
    </source>
</evidence>
<dbReference type="Proteomes" id="UP000179734">
    <property type="component" value="Unassembled WGS sequence"/>
</dbReference>
<protein>
    <recommendedName>
        <fullName evidence="3">DUF4226 domain-containing protein</fullName>
    </recommendedName>
</protein>
<name>A0A1S1MFX8_9MYCO</name>
<reference evidence="1 2" key="1">
    <citation type="submission" date="2016-10" db="EMBL/GenBank/DDBJ databases">
        <title>Genome sequence of Mycobacterium talmonii.</title>
        <authorList>
            <person name="Greninger A.L."/>
            <person name="Elliott B."/>
            <person name="Vasireddy S."/>
            <person name="Vasireddy R."/>
        </authorList>
    </citation>
    <scope>NUCLEOTIDE SEQUENCE [LARGE SCALE GENOMIC DNA]</scope>
    <source>
        <strain evidence="2">NE-TNMC-100812</strain>
    </source>
</reference>
<comment type="caution">
    <text evidence="1">The sequence shown here is derived from an EMBL/GenBank/DDBJ whole genome shotgun (WGS) entry which is preliminary data.</text>
</comment>
<evidence type="ECO:0000313" key="2">
    <source>
        <dbReference type="Proteomes" id="UP000179734"/>
    </source>
</evidence>
<accession>A0A1S1MFX8</accession>
<dbReference type="EMBL" id="MLQM01000327">
    <property type="protein sequence ID" value="OHU81767.1"/>
    <property type="molecule type" value="Genomic_DNA"/>
</dbReference>
<proteinExistence type="predicted"/>
<organism evidence="1 2">
    <name type="scientific">Mycobacterium talmoniae</name>
    <dbReference type="NCBI Taxonomy" id="1858794"/>
    <lineage>
        <taxon>Bacteria</taxon>
        <taxon>Bacillati</taxon>
        <taxon>Actinomycetota</taxon>
        <taxon>Actinomycetes</taxon>
        <taxon>Mycobacteriales</taxon>
        <taxon>Mycobacteriaceae</taxon>
        <taxon>Mycobacterium</taxon>
    </lineage>
</organism>
<keyword evidence="2" id="KW-1185">Reference proteome</keyword>
<evidence type="ECO:0008006" key="3">
    <source>
        <dbReference type="Google" id="ProtNLM"/>
    </source>
</evidence>
<dbReference type="RefSeq" id="WP_071030379.1">
    <property type="nucleotide sequence ID" value="NZ_MLQM01000327.1"/>
</dbReference>